<feature type="transmembrane region" description="Helical" evidence="1">
    <location>
        <begin position="68"/>
        <end position="88"/>
    </location>
</feature>
<feature type="transmembrane region" description="Helical" evidence="1">
    <location>
        <begin position="150"/>
        <end position="168"/>
    </location>
</feature>
<dbReference type="OrthoDB" id="2242787at2"/>
<name>A0A1M5XY39_9RHOB</name>
<protein>
    <submittedName>
        <fullName evidence="2">Uncharacterized protein</fullName>
    </submittedName>
</protein>
<proteinExistence type="predicted"/>
<feature type="transmembrane region" description="Helical" evidence="1">
    <location>
        <begin position="174"/>
        <end position="194"/>
    </location>
</feature>
<feature type="transmembrane region" description="Helical" evidence="1">
    <location>
        <begin position="121"/>
        <end position="138"/>
    </location>
</feature>
<dbReference type="RefSeq" id="WP_143152757.1">
    <property type="nucleotide sequence ID" value="NZ_FQXC01000009.1"/>
</dbReference>
<evidence type="ECO:0000313" key="3">
    <source>
        <dbReference type="Proteomes" id="UP000184221"/>
    </source>
</evidence>
<keyword evidence="1" id="KW-0472">Membrane</keyword>
<organism evidence="2 3">
    <name type="scientific">Marivita hallyeonensis</name>
    <dbReference type="NCBI Taxonomy" id="996342"/>
    <lineage>
        <taxon>Bacteria</taxon>
        <taxon>Pseudomonadati</taxon>
        <taxon>Pseudomonadota</taxon>
        <taxon>Alphaproteobacteria</taxon>
        <taxon>Rhodobacterales</taxon>
        <taxon>Roseobacteraceae</taxon>
        <taxon>Marivita</taxon>
    </lineage>
</organism>
<sequence>MPELLSQAVHGPVFYGALASILSVFAYLPYIANILRGRTRPHRACWLIWSVLSIISFLSQLYEGAGASLGFAAAQAGSTTIVFLLSVIRGSGTFMGRADGVVLAVAAIGVGLWAITDSAAYALMISITISLMGGMLTVQKTYWFPDSETMSTWVLSFIASCCALLAVGPLDWLLLAYPMYLFVLNGAIIGAWMLGRLPGARERQADMSIFRSVRAR</sequence>
<evidence type="ECO:0000256" key="1">
    <source>
        <dbReference type="SAM" id="Phobius"/>
    </source>
</evidence>
<accession>A0A1M5XY39</accession>
<dbReference type="STRING" id="996342.SAMN05443551_4189"/>
<gene>
    <name evidence="2" type="ORF">SAMN05443551_4189</name>
</gene>
<feature type="transmembrane region" description="Helical" evidence="1">
    <location>
        <begin position="12"/>
        <end position="32"/>
    </location>
</feature>
<reference evidence="2 3" key="1">
    <citation type="submission" date="2016-11" db="EMBL/GenBank/DDBJ databases">
        <authorList>
            <person name="Jaros S."/>
            <person name="Januszkiewicz K."/>
            <person name="Wedrychowicz H."/>
        </authorList>
    </citation>
    <scope>NUCLEOTIDE SEQUENCE [LARGE SCALE GENOMIC DNA]</scope>
    <source>
        <strain evidence="2 3">DSM 29431</strain>
    </source>
</reference>
<dbReference type="EMBL" id="FQXC01000009">
    <property type="protein sequence ID" value="SHI04504.1"/>
    <property type="molecule type" value="Genomic_DNA"/>
</dbReference>
<keyword evidence="1" id="KW-1133">Transmembrane helix</keyword>
<keyword evidence="3" id="KW-1185">Reference proteome</keyword>
<feature type="transmembrane region" description="Helical" evidence="1">
    <location>
        <begin position="44"/>
        <end position="62"/>
    </location>
</feature>
<keyword evidence="1" id="KW-0812">Transmembrane</keyword>
<feature type="transmembrane region" description="Helical" evidence="1">
    <location>
        <begin position="100"/>
        <end position="115"/>
    </location>
</feature>
<dbReference type="Proteomes" id="UP000184221">
    <property type="component" value="Unassembled WGS sequence"/>
</dbReference>
<dbReference type="AlphaFoldDB" id="A0A1M5XY39"/>
<evidence type="ECO:0000313" key="2">
    <source>
        <dbReference type="EMBL" id="SHI04504.1"/>
    </source>
</evidence>